<comment type="caution">
    <text evidence="1">The sequence shown here is derived from an EMBL/GenBank/DDBJ whole genome shotgun (WGS) entry which is preliminary data.</text>
</comment>
<evidence type="ECO:0008006" key="3">
    <source>
        <dbReference type="Google" id="ProtNLM"/>
    </source>
</evidence>
<dbReference type="AlphaFoldDB" id="A0A3E4Q4Z5"/>
<gene>
    <name evidence="1" type="ORF">DXC91_05010</name>
</gene>
<name>A0A3E4Q4Z5_BACUN</name>
<dbReference type="Pfam" id="PF19570">
    <property type="entry name" value="DUF6088"/>
    <property type="match status" value="1"/>
</dbReference>
<dbReference type="Proteomes" id="UP000260874">
    <property type="component" value="Unassembled WGS sequence"/>
</dbReference>
<evidence type="ECO:0000313" key="2">
    <source>
        <dbReference type="Proteomes" id="UP000260874"/>
    </source>
</evidence>
<dbReference type="EMBL" id="QSRB01000003">
    <property type="protein sequence ID" value="RGK87418.1"/>
    <property type="molecule type" value="Genomic_DNA"/>
</dbReference>
<proteinExistence type="predicted"/>
<protein>
    <recommendedName>
        <fullName evidence="3">Type IV toxin-antitoxin system AbiEi family antitoxin domain-containing protein</fullName>
    </recommendedName>
</protein>
<sequence length="202" mass="22557">MTAQSIDKKIIAVINRKKHGAILFASDFADMGEQKTINKVFERITLSGKIIRLARGIYCKPKVDIEFGFGIVYPSVDDVAQAIAQRDKCRIVPTGDAALNKLGLSTQVPMNAVYFTDGTSRRIKIYNGRGILFKRVVPKKLNFKSELIMLITFALQRLGQGNVSEGQLNRIKQLLSNEPQELIAEDLKLVPGWIRSIILKAL</sequence>
<accession>A0A3E4Q4Z5</accession>
<dbReference type="RefSeq" id="WP_117703494.1">
    <property type="nucleotide sequence ID" value="NZ_QSRB01000003.1"/>
</dbReference>
<dbReference type="InterPro" id="IPR045738">
    <property type="entry name" value="DUF6088"/>
</dbReference>
<evidence type="ECO:0000313" key="1">
    <source>
        <dbReference type="EMBL" id="RGK87418.1"/>
    </source>
</evidence>
<reference evidence="1 2" key="1">
    <citation type="submission" date="2018-08" db="EMBL/GenBank/DDBJ databases">
        <title>A genome reference for cultivated species of the human gut microbiota.</title>
        <authorList>
            <person name="Zou Y."/>
            <person name="Xue W."/>
            <person name="Luo G."/>
        </authorList>
    </citation>
    <scope>NUCLEOTIDE SEQUENCE [LARGE SCALE GENOMIC DNA]</scope>
    <source>
        <strain evidence="1 2">TF09-22</strain>
    </source>
</reference>
<organism evidence="1 2">
    <name type="scientific">Bacteroides uniformis</name>
    <dbReference type="NCBI Taxonomy" id="820"/>
    <lineage>
        <taxon>Bacteria</taxon>
        <taxon>Pseudomonadati</taxon>
        <taxon>Bacteroidota</taxon>
        <taxon>Bacteroidia</taxon>
        <taxon>Bacteroidales</taxon>
        <taxon>Bacteroidaceae</taxon>
        <taxon>Bacteroides</taxon>
    </lineage>
</organism>